<name>A0ACB5U9N6_CANBO</name>
<reference evidence="1" key="1">
    <citation type="submission" date="2023-04" db="EMBL/GenBank/DDBJ databases">
        <title>Candida boidinii NBRC 1967.</title>
        <authorList>
            <person name="Ichikawa N."/>
            <person name="Sato H."/>
            <person name="Tonouchi N."/>
        </authorList>
    </citation>
    <scope>NUCLEOTIDE SEQUENCE</scope>
    <source>
        <strain evidence="1">NBRC 1967</strain>
    </source>
</reference>
<evidence type="ECO:0000313" key="2">
    <source>
        <dbReference type="Proteomes" id="UP001165101"/>
    </source>
</evidence>
<comment type="caution">
    <text evidence="1">The sequence shown here is derived from an EMBL/GenBank/DDBJ whole genome shotgun (WGS) entry which is preliminary data.</text>
</comment>
<gene>
    <name evidence="1" type="ORF">Cboi01_000630900</name>
</gene>
<dbReference type="Proteomes" id="UP001165101">
    <property type="component" value="Unassembled WGS sequence"/>
</dbReference>
<dbReference type="EMBL" id="BSXV01006181">
    <property type="protein sequence ID" value="GMF03449.1"/>
    <property type="molecule type" value="Genomic_DNA"/>
</dbReference>
<sequence length="267" mass="31516">MVREYKAIELENENFSKKRLLKKSLEFLPKNLKLWLKLCEIEEDKEFKIKVLNKAIELVPDHSIELINELIKIETFENSKKILNDIRNKVKPSEKYLVYLIGSKLEEKNTQNEIKINKMIKKIIINDFKKNDDKYLWLRESVISENEGYNITCRSIILSLIANIDDSEDSWVDQWVVDAENAFNNGNFEVARSIYIGITEKLPNNFKLWKIFIEFEKNLINNKIDGSENFSGDDNNNNNNNKYEQLFLVYDLAINLKIFGLLRLNLN</sequence>
<accession>A0ACB5U9N6</accession>
<protein>
    <submittedName>
        <fullName evidence="1">Unnamed protein product</fullName>
    </submittedName>
</protein>
<proteinExistence type="predicted"/>
<organism evidence="1 2">
    <name type="scientific">Candida boidinii</name>
    <name type="common">Yeast</name>
    <dbReference type="NCBI Taxonomy" id="5477"/>
    <lineage>
        <taxon>Eukaryota</taxon>
        <taxon>Fungi</taxon>
        <taxon>Dikarya</taxon>
        <taxon>Ascomycota</taxon>
        <taxon>Saccharomycotina</taxon>
        <taxon>Pichiomycetes</taxon>
        <taxon>Pichiales</taxon>
        <taxon>Pichiaceae</taxon>
        <taxon>Ogataea</taxon>
        <taxon>Ogataea/Candida clade</taxon>
    </lineage>
</organism>
<evidence type="ECO:0000313" key="1">
    <source>
        <dbReference type="EMBL" id="GMF03449.1"/>
    </source>
</evidence>
<keyword evidence="2" id="KW-1185">Reference proteome</keyword>